<evidence type="ECO:0000259" key="2">
    <source>
        <dbReference type="Pfam" id="PF20434"/>
    </source>
</evidence>
<evidence type="ECO:0000256" key="1">
    <source>
        <dbReference type="ARBA" id="ARBA00022801"/>
    </source>
</evidence>
<organism evidence="3 4">
    <name type="scientific">Paenarthrobacter aromaticivorans</name>
    <dbReference type="NCBI Taxonomy" id="2849150"/>
    <lineage>
        <taxon>Bacteria</taxon>
        <taxon>Bacillati</taxon>
        <taxon>Actinomycetota</taxon>
        <taxon>Actinomycetes</taxon>
        <taxon>Micrococcales</taxon>
        <taxon>Micrococcaceae</taxon>
        <taxon>Paenarthrobacter</taxon>
    </lineage>
</organism>
<dbReference type="PANTHER" id="PTHR48081:SF33">
    <property type="entry name" value="KYNURENINE FORMAMIDASE"/>
    <property type="match status" value="1"/>
</dbReference>
<dbReference type="InterPro" id="IPR050300">
    <property type="entry name" value="GDXG_lipolytic_enzyme"/>
</dbReference>
<dbReference type="Pfam" id="PF20434">
    <property type="entry name" value="BD-FAE"/>
    <property type="match status" value="1"/>
</dbReference>
<sequence length="300" mass="32181">MAGFSSADRALSDAFRTLAQTPFSTQTTEAIMRVVREPHQRRGYAAPGIERDIAYGPDPRQRLDVHYDPEAVNQQVPVLVWVPGGGFVFSTKWQPGTPHWDNIGAWARRNHAIAVIIDYRLAPQYTWPVAAGDLASAIEWVRQNIIAYGGDPNRIVLAGASSGAAHVASFVAGHGGDPGSLAGVVVVSGIYAPASVTEAPLSILVGKYYGVDHDELRARSSVPGLAAWPGPLLVTVAEFDPATLQQQALLLLAERFQARGALPYFAVDPGHLHASDVFSLGIDDSALDLMMRRLLAEVTS</sequence>
<keyword evidence="4" id="KW-1185">Reference proteome</keyword>
<keyword evidence="1 3" id="KW-0378">Hydrolase</keyword>
<reference evidence="3 4" key="1">
    <citation type="submission" date="2021-06" db="EMBL/GenBank/DDBJ databases">
        <authorList>
            <person name="Jeong J.W."/>
        </authorList>
    </citation>
    <scope>NUCLEOTIDE SEQUENCE [LARGE SCALE GENOMIC DNA]</scope>
    <source>
        <strain evidence="3 4">MMS21-TAE1-1</strain>
    </source>
</reference>
<evidence type="ECO:0000313" key="4">
    <source>
        <dbReference type="Proteomes" id="UP000824166"/>
    </source>
</evidence>
<proteinExistence type="predicted"/>
<dbReference type="InterPro" id="IPR049492">
    <property type="entry name" value="BD-FAE-like_dom"/>
</dbReference>
<dbReference type="RefSeq" id="WP_216925674.1">
    <property type="nucleotide sequence ID" value="NZ_JAHOPC010000009.1"/>
</dbReference>
<dbReference type="Proteomes" id="UP000824166">
    <property type="component" value="Unassembled WGS sequence"/>
</dbReference>
<protein>
    <submittedName>
        <fullName evidence="3">Alpha/beta hydrolase</fullName>
    </submittedName>
</protein>
<comment type="caution">
    <text evidence="3">The sequence shown here is derived from an EMBL/GenBank/DDBJ whole genome shotgun (WGS) entry which is preliminary data.</text>
</comment>
<name>A0ABS6I750_9MICC</name>
<accession>A0ABS6I750</accession>
<dbReference type="EMBL" id="JAHOPC010000009">
    <property type="protein sequence ID" value="MBU8867543.1"/>
    <property type="molecule type" value="Genomic_DNA"/>
</dbReference>
<gene>
    <name evidence="3" type="ORF">KSW38_14725</name>
</gene>
<dbReference type="GO" id="GO:0016787">
    <property type="term" value="F:hydrolase activity"/>
    <property type="evidence" value="ECO:0007669"/>
    <property type="project" value="UniProtKB-KW"/>
</dbReference>
<evidence type="ECO:0000313" key="3">
    <source>
        <dbReference type="EMBL" id="MBU8867543.1"/>
    </source>
</evidence>
<feature type="domain" description="BD-FAE-like" evidence="2">
    <location>
        <begin position="64"/>
        <end position="173"/>
    </location>
</feature>
<dbReference type="PANTHER" id="PTHR48081">
    <property type="entry name" value="AB HYDROLASE SUPERFAMILY PROTEIN C4A8.06C"/>
    <property type="match status" value="1"/>
</dbReference>